<comment type="caution">
    <text evidence="2">The sequence shown here is derived from an EMBL/GenBank/DDBJ whole genome shotgun (WGS) entry which is preliminary data.</text>
</comment>
<evidence type="ECO:0000256" key="1">
    <source>
        <dbReference type="SAM" id="MobiDB-lite"/>
    </source>
</evidence>
<dbReference type="EMBL" id="MU860320">
    <property type="protein sequence ID" value="KAK4234858.1"/>
    <property type="molecule type" value="Genomic_DNA"/>
</dbReference>
<dbReference type="InterPro" id="IPR018606">
    <property type="entry name" value="Arb1"/>
</dbReference>
<dbReference type="GO" id="GO:0031047">
    <property type="term" value="P:regulatory ncRNA-mediated gene silencing"/>
    <property type="evidence" value="ECO:0007669"/>
    <property type="project" value="InterPro"/>
</dbReference>
<keyword evidence="3" id="KW-1185">Reference proteome</keyword>
<evidence type="ECO:0000313" key="2">
    <source>
        <dbReference type="EMBL" id="KAK4234858.1"/>
    </source>
</evidence>
<dbReference type="GO" id="GO:0033167">
    <property type="term" value="C:ARC complex"/>
    <property type="evidence" value="ECO:0007669"/>
    <property type="project" value="InterPro"/>
</dbReference>
<feature type="compositionally biased region" description="Basic residues" evidence="1">
    <location>
        <begin position="42"/>
        <end position="58"/>
    </location>
</feature>
<dbReference type="AlphaFoldDB" id="A0AAN7H8X5"/>
<reference evidence="2" key="1">
    <citation type="journal article" date="2023" name="Mol. Phylogenet. Evol.">
        <title>Genome-scale phylogeny and comparative genomics of the fungal order Sordariales.</title>
        <authorList>
            <person name="Hensen N."/>
            <person name="Bonometti L."/>
            <person name="Westerberg I."/>
            <person name="Brannstrom I.O."/>
            <person name="Guillou S."/>
            <person name="Cros-Aarteil S."/>
            <person name="Calhoun S."/>
            <person name="Haridas S."/>
            <person name="Kuo A."/>
            <person name="Mondo S."/>
            <person name="Pangilinan J."/>
            <person name="Riley R."/>
            <person name="LaButti K."/>
            <person name="Andreopoulos B."/>
            <person name="Lipzen A."/>
            <person name="Chen C."/>
            <person name="Yan M."/>
            <person name="Daum C."/>
            <person name="Ng V."/>
            <person name="Clum A."/>
            <person name="Steindorff A."/>
            <person name="Ohm R.A."/>
            <person name="Martin F."/>
            <person name="Silar P."/>
            <person name="Natvig D.O."/>
            <person name="Lalanne C."/>
            <person name="Gautier V."/>
            <person name="Ament-Velasquez S.L."/>
            <person name="Kruys A."/>
            <person name="Hutchinson M.I."/>
            <person name="Powell A.J."/>
            <person name="Barry K."/>
            <person name="Miller A.N."/>
            <person name="Grigoriev I.V."/>
            <person name="Debuchy R."/>
            <person name="Gladieux P."/>
            <person name="Hiltunen Thoren M."/>
            <person name="Johannesson H."/>
        </authorList>
    </citation>
    <scope>NUCLEOTIDE SEQUENCE</scope>
    <source>
        <strain evidence="2">CBS 532.94</strain>
    </source>
</reference>
<dbReference type="Proteomes" id="UP001303760">
    <property type="component" value="Unassembled WGS sequence"/>
</dbReference>
<accession>A0AAN7H8X5</accession>
<sequence length="468" mass="53147">MASPPNPSAFPLKNAQNDTVVCEPSQHADIGKVRVEGDSPKKDKKKTTKRSAGAKKRGTGFEEFYCDPPMTPAEHDEEANQIYAPHRPFVDRIEECIQRFRARRRMTSERNTLFSRYLMLGGIDATVRQFGGAQALTDEVLEDANKATLREMTANDVIQRGADGRYNPRFYNPNDPVHWDVDFTGVAAGFVSEHLPKLVGSQMDDFRMGVDVVLNFLKYVDRHDVCPEYIDDVRKAQEVCLQALEEIPDTQELLLLVPGPFNTALRVLHCKEDDDCFLGSDCFRDTAVPDTKYARISHAATLSILFGPKRFQPDAEWVVTETLEYNFEVREISLPDDAVRAKYKAINQHLREYPDIQPCGSIVAHPVIIRDGWDNTMTATIPPEDDVNVQLVLEEGILRLLKVGMKLTMEVCTLNMGLKFIKRVHEIKPTFYTFLPQELMFNYKEPIPSERPARSIYDVGNEEEDGDD</sequence>
<reference evidence="2" key="2">
    <citation type="submission" date="2023-05" db="EMBL/GenBank/DDBJ databases">
        <authorList>
            <consortium name="Lawrence Berkeley National Laboratory"/>
            <person name="Steindorff A."/>
            <person name="Hensen N."/>
            <person name="Bonometti L."/>
            <person name="Westerberg I."/>
            <person name="Brannstrom I.O."/>
            <person name="Guillou S."/>
            <person name="Cros-Aarteil S."/>
            <person name="Calhoun S."/>
            <person name="Haridas S."/>
            <person name="Kuo A."/>
            <person name="Mondo S."/>
            <person name="Pangilinan J."/>
            <person name="Riley R."/>
            <person name="Labutti K."/>
            <person name="Andreopoulos B."/>
            <person name="Lipzen A."/>
            <person name="Chen C."/>
            <person name="Yanf M."/>
            <person name="Daum C."/>
            <person name="Ng V."/>
            <person name="Clum A."/>
            <person name="Ohm R."/>
            <person name="Martin F."/>
            <person name="Silar P."/>
            <person name="Natvig D."/>
            <person name="Lalanne C."/>
            <person name="Gautier V."/>
            <person name="Ament-Velasquez S.L."/>
            <person name="Kruys A."/>
            <person name="Hutchinson M.I."/>
            <person name="Powell A.J."/>
            <person name="Barry K."/>
            <person name="Miller A.N."/>
            <person name="Grigoriev I.V."/>
            <person name="Debuchy R."/>
            <person name="Gladieux P."/>
            <person name="Thoren M.H."/>
            <person name="Johannesson H."/>
        </authorList>
    </citation>
    <scope>NUCLEOTIDE SEQUENCE</scope>
    <source>
        <strain evidence="2">CBS 532.94</strain>
    </source>
</reference>
<proteinExistence type="predicted"/>
<organism evidence="2 3">
    <name type="scientific">Achaetomium macrosporum</name>
    <dbReference type="NCBI Taxonomy" id="79813"/>
    <lineage>
        <taxon>Eukaryota</taxon>
        <taxon>Fungi</taxon>
        <taxon>Dikarya</taxon>
        <taxon>Ascomycota</taxon>
        <taxon>Pezizomycotina</taxon>
        <taxon>Sordariomycetes</taxon>
        <taxon>Sordariomycetidae</taxon>
        <taxon>Sordariales</taxon>
        <taxon>Chaetomiaceae</taxon>
        <taxon>Achaetomium</taxon>
    </lineage>
</organism>
<dbReference type="Pfam" id="PF09692">
    <property type="entry name" value="Arb1"/>
    <property type="match status" value="1"/>
</dbReference>
<evidence type="ECO:0000313" key="3">
    <source>
        <dbReference type="Proteomes" id="UP001303760"/>
    </source>
</evidence>
<protein>
    <submittedName>
        <fullName evidence="2">Argonaute complex, subunit Arb1</fullName>
    </submittedName>
</protein>
<name>A0AAN7H8X5_9PEZI</name>
<feature type="compositionally biased region" description="Basic and acidic residues" evidence="1">
    <location>
        <begin position="29"/>
        <end position="41"/>
    </location>
</feature>
<gene>
    <name evidence="2" type="ORF">C8A03DRAFT_46889</name>
</gene>
<feature type="region of interest" description="Disordered" evidence="1">
    <location>
        <begin position="1"/>
        <end position="65"/>
    </location>
</feature>